<dbReference type="PANTHER" id="PTHR11528">
    <property type="entry name" value="HEAT SHOCK PROTEIN 90 FAMILY MEMBER"/>
    <property type="match status" value="1"/>
</dbReference>
<evidence type="ECO:0000256" key="2">
    <source>
        <dbReference type="ARBA" id="ARBA00022741"/>
    </source>
</evidence>
<name>A0ABU8XKY0_9PROT</name>
<dbReference type="SUPFAM" id="SSF54211">
    <property type="entry name" value="Ribosomal protein S5 domain 2-like"/>
    <property type="match status" value="1"/>
</dbReference>
<comment type="function">
    <text evidence="5">Molecular chaperone. Has ATPase activity.</text>
</comment>
<evidence type="ECO:0000256" key="4">
    <source>
        <dbReference type="ARBA" id="ARBA00023186"/>
    </source>
</evidence>
<dbReference type="PRINTS" id="PR00775">
    <property type="entry name" value="HEATSHOCK90"/>
</dbReference>
<organism evidence="7 8">
    <name type="scientific">Benzoatithermus flavus</name>
    <dbReference type="NCBI Taxonomy" id="3108223"/>
    <lineage>
        <taxon>Bacteria</taxon>
        <taxon>Pseudomonadati</taxon>
        <taxon>Pseudomonadota</taxon>
        <taxon>Alphaproteobacteria</taxon>
        <taxon>Geminicoccales</taxon>
        <taxon>Geminicoccaceae</taxon>
        <taxon>Benzoatithermus</taxon>
    </lineage>
</organism>
<comment type="similarity">
    <text evidence="1 5">Belongs to the heat shock protein 90 family.</text>
</comment>
<keyword evidence="4 5" id="KW-0143">Chaperone</keyword>
<dbReference type="Gene3D" id="3.30.565.10">
    <property type="entry name" value="Histidine kinase-like ATPase, C-terminal domain"/>
    <property type="match status" value="1"/>
</dbReference>
<dbReference type="Proteomes" id="UP001375743">
    <property type="component" value="Unassembled WGS sequence"/>
</dbReference>
<dbReference type="RefSeq" id="WP_418157696.1">
    <property type="nucleotide sequence ID" value="NZ_JBBLZC010000001.1"/>
</dbReference>
<keyword evidence="8" id="KW-1185">Reference proteome</keyword>
<dbReference type="InterPro" id="IPR036890">
    <property type="entry name" value="HATPase_C_sf"/>
</dbReference>
<evidence type="ECO:0000256" key="5">
    <source>
        <dbReference type="HAMAP-Rule" id="MF_00505"/>
    </source>
</evidence>
<dbReference type="Pfam" id="PF00183">
    <property type="entry name" value="HSP90"/>
    <property type="match status" value="1"/>
</dbReference>
<evidence type="ECO:0000313" key="7">
    <source>
        <dbReference type="EMBL" id="MEK0081853.1"/>
    </source>
</evidence>
<dbReference type="SUPFAM" id="SSF55874">
    <property type="entry name" value="ATPase domain of HSP90 chaperone/DNA topoisomerase II/histidine kinase"/>
    <property type="match status" value="1"/>
</dbReference>
<gene>
    <name evidence="5 7" type="primary">htpG</name>
    <name evidence="7" type="ORF">U1T56_01715</name>
</gene>
<dbReference type="Gene3D" id="3.30.230.80">
    <property type="match status" value="1"/>
</dbReference>
<keyword evidence="5" id="KW-0963">Cytoplasm</keyword>
<sequence>MTETVQPFEADVSRVLDLVINSLYKERDIFLRELISNASDACDKLRYQSLSQPELLETDPDLKIRILADAALGLLTVTDNGIGMNREDLCENLGTIARSGTARFLEQLSGDKDKDLKLIGQFGVGFYSVFMVADKVVVQTRKAGEDKSWIWASDGRSGYTVQEAPATVPRGTSITLHLKADAKEYLDGWKIRQIVRTYSDHIGIPILLEVREKAGDGKAKAEEPQQINEASAIWTRPKSEISEDQYREFYHHVAHAFDEPFARLHFTAEGVLSYTALLFVPSTRPFDLFDPKRRHGVKLYVRRVFITSDLEALMPRYLRFVSGVVDSEDLQLNVSRETLQHGAVIAKMKKALVRRLLDEIAAKAKASTAASADGEAKPDGEAKTKSYEDWWAEFGSVLKEGLYEDAENREKLLELARFRSTHGAGWTSLADYVARMKEGQDAIYYISGESHTALRTSPQLEQALAKGVEVLLLDDPVDDFWLPEVKDYQGKPFRSLTRGEVDLSAIKAEGEAEKESEPKLDDEALKRLIARLKTALGEEVTDIRSSKRLRDSAVCLVADEHGLDLRLERFLKQHSQIDRLSKRVLEINGQHELIRRMAEMAKDETKGLQFDELARLLLDQARIVEGEPIPDPGAFSRRMSTFLAKGLAA</sequence>
<keyword evidence="2 5" id="KW-0547">Nucleotide-binding</keyword>
<keyword evidence="3 5" id="KW-0067">ATP-binding</keyword>
<reference evidence="7 8" key="1">
    <citation type="submission" date="2024-01" db="EMBL/GenBank/DDBJ databases">
        <title>Multi-omics insights into the function and evolution of sodium benzoate biodegradation pathways in Benzoatithermus flavus gen. nov., sp. nov. from hot spring.</title>
        <authorList>
            <person name="Hu C.-J."/>
            <person name="Li W.-J."/>
        </authorList>
    </citation>
    <scope>NUCLEOTIDE SEQUENCE [LARGE SCALE GENOMIC DNA]</scope>
    <source>
        <strain evidence="7 8">SYSU G07066</strain>
    </source>
</reference>
<accession>A0ABU8XKY0</accession>
<feature type="domain" description="Histidine kinase/HSP90-like ATPase" evidence="6">
    <location>
        <begin position="26"/>
        <end position="182"/>
    </location>
</feature>
<dbReference type="InterPro" id="IPR001404">
    <property type="entry name" value="Hsp90_fam"/>
</dbReference>
<comment type="caution">
    <text evidence="7">The sequence shown here is derived from an EMBL/GenBank/DDBJ whole genome shotgun (WGS) entry which is preliminary data.</text>
</comment>
<feature type="region of interest" description="C" evidence="5">
    <location>
        <begin position="570"/>
        <end position="649"/>
    </location>
</feature>
<dbReference type="Gene3D" id="1.20.120.790">
    <property type="entry name" value="Heat shock protein 90, C-terminal domain"/>
    <property type="match status" value="1"/>
</dbReference>
<comment type="subunit">
    <text evidence="5">Homodimer.</text>
</comment>
<dbReference type="InterPro" id="IPR003594">
    <property type="entry name" value="HATPase_dom"/>
</dbReference>
<dbReference type="HAMAP" id="MF_00505">
    <property type="entry name" value="HSP90"/>
    <property type="match status" value="1"/>
</dbReference>
<dbReference type="Pfam" id="PF13589">
    <property type="entry name" value="HATPase_c_3"/>
    <property type="match status" value="1"/>
</dbReference>
<dbReference type="SUPFAM" id="SSF110942">
    <property type="entry name" value="HSP90 C-terminal domain"/>
    <property type="match status" value="1"/>
</dbReference>
<dbReference type="NCBIfam" id="NF003555">
    <property type="entry name" value="PRK05218.1"/>
    <property type="match status" value="1"/>
</dbReference>
<evidence type="ECO:0000313" key="8">
    <source>
        <dbReference type="Proteomes" id="UP001375743"/>
    </source>
</evidence>
<dbReference type="PIRSF" id="PIRSF002583">
    <property type="entry name" value="Hsp90"/>
    <property type="match status" value="1"/>
</dbReference>
<comment type="caution">
    <text evidence="5">Lacks conserved residue(s) required for the propagation of feature annotation.</text>
</comment>
<evidence type="ECO:0000259" key="6">
    <source>
        <dbReference type="SMART" id="SM00387"/>
    </source>
</evidence>
<evidence type="ECO:0000256" key="1">
    <source>
        <dbReference type="ARBA" id="ARBA00008239"/>
    </source>
</evidence>
<proteinExistence type="inferred from homology"/>
<evidence type="ECO:0000256" key="3">
    <source>
        <dbReference type="ARBA" id="ARBA00022840"/>
    </source>
</evidence>
<dbReference type="InterPro" id="IPR037196">
    <property type="entry name" value="HSP90_C"/>
</dbReference>
<dbReference type="CDD" id="cd16927">
    <property type="entry name" value="HATPase_Hsp90-like"/>
    <property type="match status" value="1"/>
</dbReference>
<feature type="region of interest" description="A; substrate-binding" evidence="5">
    <location>
        <begin position="1"/>
        <end position="336"/>
    </location>
</feature>
<comment type="subcellular location">
    <subcellularLocation>
        <location evidence="5">Cytoplasm</location>
    </subcellularLocation>
</comment>
<protein>
    <recommendedName>
        <fullName evidence="5">Chaperone protein HtpG</fullName>
    </recommendedName>
    <alternativeName>
        <fullName evidence="5">Heat shock protein HtpG</fullName>
    </alternativeName>
    <alternativeName>
        <fullName evidence="5">High temperature protein G</fullName>
    </alternativeName>
</protein>
<dbReference type="InterPro" id="IPR020575">
    <property type="entry name" value="Hsp90_N"/>
</dbReference>
<dbReference type="Gene3D" id="3.40.50.11260">
    <property type="match status" value="1"/>
</dbReference>
<dbReference type="InterPro" id="IPR020568">
    <property type="entry name" value="Ribosomal_Su5_D2-typ_SF"/>
</dbReference>
<dbReference type="SMART" id="SM00387">
    <property type="entry name" value="HATPase_c"/>
    <property type="match status" value="1"/>
</dbReference>
<keyword evidence="5" id="KW-0346">Stress response</keyword>
<dbReference type="EMBL" id="JBBLZC010000001">
    <property type="protein sequence ID" value="MEK0081853.1"/>
    <property type="molecule type" value="Genomic_DNA"/>
</dbReference>